<dbReference type="PANTHER" id="PTHR14110">
    <property type="entry name" value="MITOCHONDRIAL IMPORT INNER MEMBRANE TRANSLOCASE SUBUNIT TIM22"/>
    <property type="match status" value="1"/>
</dbReference>
<dbReference type="InterPro" id="IPR039175">
    <property type="entry name" value="TIM22"/>
</dbReference>
<dbReference type="AlphaFoldDB" id="A0A803L584"/>
<dbReference type="GO" id="GO:0042721">
    <property type="term" value="C:TIM22 mitochondrial import inner membrane insertion complex"/>
    <property type="evidence" value="ECO:0007669"/>
    <property type="project" value="InterPro"/>
</dbReference>
<dbReference type="GO" id="GO:0030943">
    <property type="term" value="F:mitochondrion targeting sequence binding"/>
    <property type="evidence" value="ECO:0007669"/>
    <property type="project" value="TreeGrafter"/>
</dbReference>
<evidence type="ECO:0000256" key="4">
    <source>
        <dbReference type="ARBA" id="ARBA00023136"/>
    </source>
</evidence>
<dbReference type="GeneID" id="110732269"/>
<dbReference type="Gramene" id="AUR62007023-RA">
    <property type="protein sequence ID" value="AUR62007023-RA:cds"/>
    <property type="gene ID" value="AUR62007023"/>
</dbReference>
<dbReference type="PANTHER" id="PTHR14110:SF10">
    <property type="entry name" value="OS04G0376100 PROTEIN"/>
    <property type="match status" value="1"/>
</dbReference>
<feature type="region of interest" description="Disordered" evidence="5">
    <location>
        <begin position="1"/>
        <end position="31"/>
    </location>
</feature>
<organism evidence="6 7">
    <name type="scientific">Chenopodium quinoa</name>
    <name type="common">Quinoa</name>
    <dbReference type="NCBI Taxonomy" id="63459"/>
    <lineage>
        <taxon>Eukaryota</taxon>
        <taxon>Viridiplantae</taxon>
        <taxon>Streptophyta</taxon>
        <taxon>Embryophyta</taxon>
        <taxon>Tracheophyta</taxon>
        <taxon>Spermatophyta</taxon>
        <taxon>Magnoliopsida</taxon>
        <taxon>eudicotyledons</taxon>
        <taxon>Gunneridae</taxon>
        <taxon>Pentapetalae</taxon>
        <taxon>Caryophyllales</taxon>
        <taxon>Chenopodiaceae</taxon>
        <taxon>Chenopodioideae</taxon>
        <taxon>Atripliceae</taxon>
        <taxon>Chenopodium</taxon>
    </lineage>
</organism>
<evidence type="ECO:0000256" key="5">
    <source>
        <dbReference type="SAM" id="MobiDB-lite"/>
    </source>
</evidence>
<evidence type="ECO:0000313" key="6">
    <source>
        <dbReference type="EnsemblPlants" id="AUR62007023-RA:cds"/>
    </source>
</evidence>
<reference evidence="6" key="1">
    <citation type="journal article" date="2017" name="Nature">
        <title>The genome of Chenopodium quinoa.</title>
        <authorList>
            <person name="Jarvis D.E."/>
            <person name="Ho Y.S."/>
            <person name="Lightfoot D.J."/>
            <person name="Schmoeckel S.M."/>
            <person name="Li B."/>
            <person name="Borm T.J.A."/>
            <person name="Ohyanagi H."/>
            <person name="Mineta K."/>
            <person name="Michell C.T."/>
            <person name="Saber N."/>
            <person name="Kharbatia N.M."/>
            <person name="Rupper R.R."/>
            <person name="Sharp A.R."/>
            <person name="Dally N."/>
            <person name="Boughton B.A."/>
            <person name="Woo Y.H."/>
            <person name="Gao G."/>
            <person name="Schijlen E.G.W.M."/>
            <person name="Guo X."/>
            <person name="Momin A.A."/>
            <person name="Negrao S."/>
            <person name="Al-Babili S."/>
            <person name="Gehring C."/>
            <person name="Roessner U."/>
            <person name="Jung C."/>
            <person name="Murphy K."/>
            <person name="Arold S.T."/>
            <person name="Gojobori T."/>
            <person name="van der Linden C.G."/>
            <person name="van Loo E.N."/>
            <person name="Jellen E.N."/>
            <person name="Maughan P.J."/>
            <person name="Tester M."/>
        </authorList>
    </citation>
    <scope>NUCLEOTIDE SEQUENCE [LARGE SCALE GENOMIC DNA]</scope>
    <source>
        <strain evidence="6">cv. PI 614886</strain>
    </source>
</reference>
<evidence type="ECO:0000256" key="3">
    <source>
        <dbReference type="ARBA" id="ARBA00022989"/>
    </source>
</evidence>
<reference evidence="6" key="2">
    <citation type="submission" date="2021-03" db="UniProtKB">
        <authorList>
            <consortium name="EnsemblPlants"/>
        </authorList>
    </citation>
    <scope>IDENTIFICATION</scope>
</reference>
<dbReference type="OrthoDB" id="1913277at2759"/>
<keyword evidence="7" id="KW-1185">Reference proteome</keyword>
<keyword evidence="3" id="KW-1133">Transmembrane helix</keyword>
<dbReference type="EnsemblPlants" id="AUR62007023-RA">
    <property type="protein sequence ID" value="AUR62007023-RA:cds"/>
    <property type="gene ID" value="AUR62007023"/>
</dbReference>
<proteinExistence type="predicted"/>
<dbReference type="Proteomes" id="UP000596660">
    <property type="component" value="Unplaced"/>
</dbReference>
<keyword evidence="2" id="KW-0812">Transmembrane</keyword>
<accession>A0A803L584</accession>
<evidence type="ECO:0000313" key="7">
    <source>
        <dbReference type="Proteomes" id="UP000596660"/>
    </source>
</evidence>
<dbReference type="GO" id="GO:0008320">
    <property type="term" value="F:protein transmembrane transporter activity"/>
    <property type="evidence" value="ECO:0007669"/>
    <property type="project" value="TreeGrafter"/>
</dbReference>
<protein>
    <submittedName>
        <fullName evidence="6">Uncharacterized protein</fullName>
    </submittedName>
</protein>
<dbReference type="RefSeq" id="XP_021767876.1">
    <property type="nucleotide sequence ID" value="XM_021912184.1"/>
</dbReference>
<gene>
    <name evidence="6" type="primary">LOC110732269</name>
</gene>
<dbReference type="KEGG" id="cqi:110732269"/>
<dbReference type="OMA" id="VGLAGHY"/>
<evidence type="ECO:0000256" key="2">
    <source>
        <dbReference type="ARBA" id="ARBA00022692"/>
    </source>
</evidence>
<name>A0A803L584_CHEQI</name>
<comment type="subcellular location">
    <subcellularLocation>
        <location evidence="1">Membrane</location>
        <topology evidence="1">Multi-pass membrane protein</topology>
    </subcellularLocation>
</comment>
<keyword evidence="4" id="KW-0472">Membrane</keyword>
<dbReference type="GO" id="GO:0045039">
    <property type="term" value="P:protein insertion into mitochondrial inner membrane"/>
    <property type="evidence" value="ECO:0007669"/>
    <property type="project" value="InterPro"/>
</dbReference>
<feature type="compositionally biased region" description="Low complexity" evidence="5">
    <location>
        <begin position="1"/>
        <end position="14"/>
    </location>
</feature>
<sequence length="201" mass="21357">MANSSSSPISTSTTAVDKMPDMAAPPSTPSSSDGWMERIFYPTLFGGIVGGAVGAMSKYSKVHGVANVSATYATNLAIVAGCYCGAREFTRVTRKSEPGDLIDSAIGGFCSGALLGRLQGGQRGAVRYSIMFAIAGTAVDYTTLKLQPLVKSYYDSLLGSDLKLPEWSPIRILDEEELAAKQAREEQLRAQRAITMKGKES</sequence>
<evidence type="ECO:0000256" key="1">
    <source>
        <dbReference type="ARBA" id="ARBA00004141"/>
    </source>
</evidence>